<sequence>MDGERWAQSESLTGHRSEPKVQVGQKRGALEIEETSDSSHKRVKMRDLESVFLSEAQAGRGVSNAVQRDADSDSRTLDLNVNVGSVNCAVEDEAPSHQCDKLRTSGKEEVERGDGAAKGRRFDLDLNAEDISSSINDPFYPYKNYEHMKSRDDSECGSSVGPLDERDSMRVWKGLKQNNYMSALHGAMPMPVPKPRGRKKFNNDMMMKKKIELAKKEQVDRFARVAAPSGLLNGLNPGIINHVRNSKQVHSIIEALVRSERSENRLSGSKKYNQIKSGPQELTARKEFGDVHRSGSNVSGFSHGDTLIGRRQMSDNALFSKSVYPNTEVSRGNGGSCTGHTRTFSWMPSQCNIGNEDDKLALKLSSSAKVATGDASCLSNEESADLSSVTSLSVKAANVASQWLELLNQDIRGRLAALRRSRKRVRAVITTELPLLMSREFSSNLDKEAYMTKGSTFCHPDQATADAHSVRWNTLFAQMDKALSDEENHLESWLNQVKEMMLHCEKGLYKNSLSHAPQPTGPTGNDNRSGEADNSDKDLAIQAAAASIYSTCNFLLSMENLPCC</sequence>
<reference evidence="2" key="2">
    <citation type="journal article" date="2024" name="Plant">
        <title>Genomic evolution and insights into agronomic trait innovations of Sesamum species.</title>
        <authorList>
            <person name="Miao H."/>
            <person name="Wang L."/>
            <person name="Qu L."/>
            <person name="Liu H."/>
            <person name="Sun Y."/>
            <person name="Le M."/>
            <person name="Wang Q."/>
            <person name="Wei S."/>
            <person name="Zheng Y."/>
            <person name="Lin W."/>
            <person name="Duan Y."/>
            <person name="Cao H."/>
            <person name="Xiong S."/>
            <person name="Wang X."/>
            <person name="Wei L."/>
            <person name="Li C."/>
            <person name="Ma Q."/>
            <person name="Ju M."/>
            <person name="Zhao R."/>
            <person name="Li G."/>
            <person name="Mu C."/>
            <person name="Tian Q."/>
            <person name="Mei H."/>
            <person name="Zhang T."/>
            <person name="Gao T."/>
            <person name="Zhang H."/>
        </authorList>
    </citation>
    <scope>NUCLEOTIDE SEQUENCE</scope>
    <source>
        <strain evidence="2">3651</strain>
    </source>
</reference>
<protein>
    <submittedName>
        <fullName evidence="2">Uncharacterized protein</fullName>
    </submittedName>
</protein>
<feature type="region of interest" description="Disordered" evidence="1">
    <location>
        <begin position="512"/>
        <end position="535"/>
    </location>
</feature>
<dbReference type="AlphaFoldDB" id="A0AAE1YNX6"/>
<keyword evidence="3" id="KW-1185">Reference proteome</keyword>
<evidence type="ECO:0000256" key="1">
    <source>
        <dbReference type="SAM" id="MobiDB-lite"/>
    </source>
</evidence>
<name>A0AAE1YNX6_9LAMI</name>
<accession>A0AAE1YNX6</accession>
<evidence type="ECO:0000313" key="3">
    <source>
        <dbReference type="Proteomes" id="UP001293254"/>
    </source>
</evidence>
<feature type="compositionally biased region" description="Basic and acidic residues" evidence="1">
    <location>
        <begin position="1"/>
        <end position="19"/>
    </location>
</feature>
<dbReference type="Proteomes" id="UP001293254">
    <property type="component" value="Unassembled WGS sequence"/>
</dbReference>
<feature type="compositionally biased region" description="Polar residues" evidence="1">
    <location>
        <begin position="512"/>
        <end position="527"/>
    </location>
</feature>
<reference evidence="2" key="1">
    <citation type="submission" date="2020-06" db="EMBL/GenBank/DDBJ databases">
        <authorList>
            <person name="Li T."/>
            <person name="Hu X."/>
            <person name="Zhang T."/>
            <person name="Song X."/>
            <person name="Zhang H."/>
            <person name="Dai N."/>
            <person name="Sheng W."/>
            <person name="Hou X."/>
            <person name="Wei L."/>
        </authorList>
    </citation>
    <scope>NUCLEOTIDE SEQUENCE</scope>
    <source>
        <strain evidence="2">3651</strain>
        <tissue evidence="2">Leaf</tissue>
    </source>
</reference>
<dbReference type="PANTHER" id="PTHR33924:SF5">
    <property type="entry name" value="CATION-TRANSPORTING ATPASE"/>
    <property type="match status" value="1"/>
</dbReference>
<proteinExistence type="predicted"/>
<comment type="caution">
    <text evidence="2">The sequence shown here is derived from an EMBL/GenBank/DDBJ whole genome shotgun (WGS) entry which is preliminary data.</text>
</comment>
<feature type="region of interest" description="Disordered" evidence="1">
    <location>
        <begin position="1"/>
        <end position="43"/>
    </location>
</feature>
<dbReference type="EMBL" id="JACGWO010000003">
    <property type="protein sequence ID" value="KAK4433494.1"/>
    <property type="molecule type" value="Genomic_DNA"/>
</dbReference>
<organism evidence="2 3">
    <name type="scientific">Sesamum alatum</name>
    <dbReference type="NCBI Taxonomy" id="300844"/>
    <lineage>
        <taxon>Eukaryota</taxon>
        <taxon>Viridiplantae</taxon>
        <taxon>Streptophyta</taxon>
        <taxon>Embryophyta</taxon>
        <taxon>Tracheophyta</taxon>
        <taxon>Spermatophyta</taxon>
        <taxon>Magnoliopsida</taxon>
        <taxon>eudicotyledons</taxon>
        <taxon>Gunneridae</taxon>
        <taxon>Pentapetalae</taxon>
        <taxon>asterids</taxon>
        <taxon>lamiids</taxon>
        <taxon>Lamiales</taxon>
        <taxon>Pedaliaceae</taxon>
        <taxon>Sesamum</taxon>
    </lineage>
</organism>
<gene>
    <name evidence="2" type="ORF">Salat_1111700</name>
</gene>
<evidence type="ECO:0000313" key="2">
    <source>
        <dbReference type="EMBL" id="KAK4433494.1"/>
    </source>
</evidence>
<dbReference type="PANTHER" id="PTHR33924">
    <property type="entry name" value="CATION-TRANSPORTING ATPASE"/>
    <property type="match status" value="1"/>
</dbReference>